<protein>
    <recommendedName>
        <fullName evidence="3">Clp protease</fullName>
    </recommendedName>
</protein>
<accession>A0A1G6DAM7</accession>
<evidence type="ECO:0008006" key="3">
    <source>
        <dbReference type="Google" id="ProtNLM"/>
    </source>
</evidence>
<keyword evidence="2" id="KW-1185">Reference proteome</keyword>
<dbReference type="InterPro" id="IPR029045">
    <property type="entry name" value="ClpP/crotonase-like_dom_sf"/>
</dbReference>
<name>A0A1G6DAM7_9BACT</name>
<proteinExistence type="predicted"/>
<dbReference type="EMBL" id="FMXO01000011">
    <property type="protein sequence ID" value="SDB42178.1"/>
    <property type="molecule type" value="Genomic_DNA"/>
</dbReference>
<organism evidence="1 2">
    <name type="scientific">Desulfonatronum thiosulfatophilum</name>
    <dbReference type="NCBI Taxonomy" id="617002"/>
    <lineage>
        <taxon>Bacteria</taxon>
        <taxon>Pseudomonadati</taxon>
        <taxon>Thermodesulfobacteriota</taxon>
        <taxon>Desulfovibrionia</taxon>
        <taxon>Desulfovibrionales</taxon>
        <taxon>Desulfonatronaceae</taxon>
        <taxon>Desulfonatronum</taxon>
    </lineage>
</organism>
<reference evidence="1 2" key="1">
    <citation type="submission" date="2016-10" db="EMBL/GenBank/DDBJ databases">
        <authorList>
            <person name="de Groot N.N."/>
        </authorList>
    </citation>
    <scope>NUCLEOTIDE SEQUENCE [LARGE SCALE GENOMIC DNA]</scope>
    <source>
        <strain evidence="1 2">ASO4-2</strain>
    </source>
</reference>
<evidence type="ECO:0000313" key="1">
    <source>
        <dbReference type="EMBL" id="SDB42178.1"/>
    </source>
</evidence>
<dbReference type="SUPFAM" id="SSF52096">
    <property type="entry name" value="ClpP/crotonase"/>
    <property type="match status" value="1"/>
</dbReference>
<evidence type="ECO:0000313" key="2">
    <source>
        <dbReference type="Proteomes" id="UP000198771"/>
    </source>
</evidence>
<gene>
    <name evidence="1" type="ORF">SAMN05660653_02008</name>
</gene>
<dbReference type="AlphaFoldDB" id="A0A1G6DAM7"/>
<dbReference type="Proteomes" id="UP000198771">
    <property type="component" value="Unassembled WGS sequence"/>
</dbReference>
<sequence>MRSILTMGLILIVLSQTQVFGRSVYDPSAEEAYISVEGTTATFAGSISDLNVTKFLDSVEGRVVETLVIASGGGEINAGMRLGEWVFDNQADVVVEKMCMSSCANYVFTAGRRKIINANAIVGWHGNALQKRGITDADVRAELIQAYEQLDEQAKNKLDLEGMLAQAIQQTREYMENSKAKQARFFEKIDVDEYICRVGNEEYGVRDFFLLSVEDMAKFGVRDVLAPDDYELTDLEPYRRMGKGVEFIRLISSEAVSRMIR</sequence>
<dbReference type="Gene3D" id="3.90.226.10">
    <property type="entry name" value="2-enoyl-CoA Hydratase, Chain A, domain 1"/>
    <property type="match status" value="1"/>
</dbReference>
<dbReference type="STRING" id="617002.SAMN05660653_02008"/>